<accession>A0A0D7EA69</accession>
<dbReference type="FunFam" id="2.60.120.10:FF:000016">
    <property type="entry name" value="Pyrimidine/purine nucleoside phosphorylase"/>
    <property type="match status" value="1"/>
</dbReference>
<dbReference type="EC" id="2.4.2.2" evidence="1"/>
<evidence type="ECO:0000313" key="2">
    <source>
        <dbReference type="EMBL" id="KIZ37643.1"/>
    </source>
</evidence>
<dbReference type="Proteomes" id="UP000032439">
    <property type="component" value="Unassembled WGS sequence"/>
</dbReference>
<comment type="similarity">
    <text evidence="1">Belongs to the nucleoside phosphorylase PpnP family.</text>
</comment>
<comment type="catalytic activity">
    <reaction evidence="1">
        <text>thymidine + phosphate = 2-deoxy-alpha-D-ribose 1-phosphate + thymine</text>
        <dbReference type="Rhea" id="RHEA:16037"/>
        <dbReference type="ChEBI" id="CHEBI:17748"/>
        <dbReference type="ChEBI" id="CHEBI:17821"/>
        <dbReference type="ChEBI" id="CHEBI:43474"/>
        <dbReference type="ChEBI" id="CHEBI:57259"/>
        <dbReference type="EC" id="2.4.2.2"/>
    </reaction>
</comment>
<dbReference type="SUPFAM" id="SSF51182">
    <property type="entry name" value="RmlC-like cupins"/>
    <property type="match status" value="1"/>
</dbReference>
<comment type="catalytic activity">
    <reaction evidence="1">
        <text>uridine + phosphate = alpha-D-ribose 1-phosphate + uracil</text>
        <dbReference type="Rhea" id="RHEA:24388"/>
        <dbReference type="ChEBI" id="CHEBI:16704"/>
        <dbReference type="ChEBI" id="CHEBI:17568"/>
        <dbReference type="ChEBI" id="CHEBI:43474"/>
        <dbReference type="ChEBI" id="CHEBI:57720"/>
        <dbReference type="EC" id="2.4.2.2"/>
    </reaction>
</comment>
<dbReference type="InterPro" id="IPR009664">
    <property type="entry name" value="Ppnp"/>
</dbReference>
<dbReference type="PANTHER" id="PTHR36540:SF1">
    <property type="entry name" value="PYRIMIDINE_PURINE NUCLEOSIDE PHOSPHORYLASE"/>
    <property type="match status" value="1"/>
</dbReference>
<gene>
    <name evidence="1" type="primary">ppnP</name>
    <name evidence="2" type="ORF">LO50_04745</name>
</gene>
<dbReference type="GO" id="GO:0016154">
    <property type="term" value="F:pyrimidine-nucleoside phosphorylase activity"/>
    <property type="evidence" value="ECO:0007669"/>
    <property type="project" value="UniProtKB-UniRule"/>
</dbReference>
<proteinExistence type="inferred from homology"/>
<dbReference type="OrthoDB" id="9793848at2"/>
<dbReference type="HOGENOM" id="CLU_157874_0_0_6"/>
<dbReference type="CDD" id="cd20296">
    <property type="entry name" value="cupin_PpnP-like"/>
    <property type="match status" value="1"/>
</dbReference>
<dbReference type="Gene3D" id="2.60.120.10">
    <property type="entry name" value="Jelly Rolls"/>
    <property type="match status" value="1"/>
</dbReference>
<dbReference type="RefSeq" id="WP_003302386.1">
    <property type="nucleotide sequence ID" value="NC_015740.1"/>
</dbReference>
<comment type="catalytic activity">
    <reaction evidence="1">
        <text>xanthosine + phosphate = alpha-D-ribose 1-phosphate + xanthine</text>
        <dbReference type="Rhea" id="RHEA:27638"/>
        <dbReference type="ChEBI" id="CHEBI:17712"/>
        <dbReference type="ChEBI" id="CHEBI:18107"/>
        <dbReference type="ChEBI" id="CHEBI:43474"/>
        <dbReference type="ChEBI" id="CHEBI:57720"/>
        <dbReference type="EC" id="2.4.2.1"/>
    </reaction>
</comment>
<comment type="catalytic activity">
    <reaction evidence="1">
        <text>inosine + phosphate = alpha-D-ribose 1-phosphate + hypoxanthine</text>
        <dbReference type="Rhea" id="RHEA:27646"/>
        <dbReference type="ChEBI" id="CHEBI:17368"/>
        <dbReference type="ChEBI" id="CHEBI:17596"/>
        <dbReference type="ChEBI" id="CHEBI:43474"/>
        <dbReference type="ChEBI" id="CHEBI:57720"/>
        <dbReference type="EC" id="2.4.2.1"/>
    </reaction>
</comment>
<comment type="caution">
    <text evidence="2">The sequence shown here is derived from an EMBL/GenBank/DDBJ whole genome shotgun (WGS) entry which is preliminary data.</text>
</comment>
<comment type="catalytic activity">
    <reaction evidence="1">
        <text>a purine D-ribonucleoside + phosphate = a purine nucleobase + alpha-D-ribose 1-phosphate</text>
        <dbReference type="Rhea" id="RHEA:19805"/>
        <dbReference type="ChEBI" id="CHEBI:26386"/>
        <dbReference type="ChEBI" id="CHEBI:43474"/>
        <dbReference type="ChEBI" id="CHEBI:57720"/>
        <dbReference type="ChEBI" id="CHEBI:142355"/>
        <dbReference type="EC" id="2.4.2.1"/>
    </reaction>
</comment>
<comment type="catalytic activity">
    <reaction evidence="1">
        <text>guanosine + phosphate = alpha-D-ribose 1-phosphate + guanine</text>
        <dbReference type="Rhea" id="RHEA:13233"/>
        <dbReference type="ChEBI" id="CHEBI:16235"/>
        <dbReference type="ChEBI" id="CHEBI:16750"/>
        <dbReference type="ChEBI" id="CHEBI:43474"/>
        <dbReference type="ChEBI" id="CHEBI:57720"/>
        <dbReference type="EC" id="2.4.2.1"/>
    </reaction>
</comment>
<keyword evidence="1" id="KW-0808">Transferase</keyword>
<dbReference type="AlphaFoldDB" id="A0A0D7EA69"/>
<keyword evidence="1" id="KW-0328">Glycosyltransferase</keyword>
<name>A0A0D7EA69_STUST</name>
<dbReference type="PANTHER" id="PTHR36540">
    <property type="entry name" value="PYRIMIDINE/PURINE NUCLEOSIDE PHOSPHORYLASE"/>
    <property type="match status" value="1"/>
</dbReference>
<dbReference type="EMBL" id="JXXD01000029">
    <property type="protein sequence ID" value="KIZ37643.1"/>
    <property type="molecule type" value="Genomic_DNA"/>
</dbReference>
<dbReference type="KEGG" id="psz:PSTAB_1765"/>
<organism evidence="2 3">
    <name type="scientific">Stutzerimonas stutzeri</name>
    <name type="common">Pseudomonas stutzeri</name>
    <dbReference type="NCBI Taxonomy" id="316"/>
    <lineage>
        <taxon>Bacteria</taxon>
        <taxon>Pseudomonadati</taxon>
        <taxon>Pseudomonadota</taxon>
        <taxon>Gammaproteobacteria</taxon>
        <taxon>Pseudomonadales</taxon>
        <taxon>Pseudomonadaceae</taxon>
        <taxon>Stutzerimonas</taxon>
    </lineage>
</organism>
<dbReference type="Pfam" id="PF06865">
    <property type="entry name" value="Ppnp"/>
    <property type="match status" value="1"/>
</dbReference>
<dbReference type="GO" id="GO:0004731">
    <property type="term" value="F:purine-nucleoside phosphorylase activity"/>
    <property type="evidence" value="ECO:0007669"/>
    <property type="project" value="UniProtKB-UniRule"/>
</dbReference>
<evidence type="ECO:0000256" key="1">
    <source>
        <dbReference type="HAMAP-Rule" id="MF_01537"/>
    </source>
</evidence>
<dbReference type="PATRIC" id="fig|316.110.peg.2958"/>
<dbReference type="GO" id="GO:0005829">
    <property type="term" value="C:cytosol"/>
    <property type="evidence" value="ECO:0007669"/>
    <property type="project" value="TreeGrafter"/>
</dbReference>
<protein>
    <recommendedName>
        <fullName evidence="1">Pyrimidine/purine nucleoside phosphorylase</fullName>
        <ecNumber evidence="1">2.4.2.1</ecNumber>
        <ecNumber evidence="1">2.4.2.2</ecNumber>
    </recommendedName>
    <alternativeName>
        <fullName evidence="1">Adenosine phosphorylase</fullName>
    </alternativeName>
    <alternativeName>
        <fullName evidence="1">Cytidine phosphorylase</fullName>
    </alternativeName>
    <alternativeName>
        <fullName evidence="1">Guanosine phosphorylase</fullName>
    </alternativeName>
    <alternativeName>
        <fullName evidence="1">Inosine phosphorylase</fullName>
    </alternativeName>
    <alternativeName>
        <fullName evidence="1">Thymidine phosphorylase</fullName>
    </alternativeName>
    <alternativeName>
        <fullName evidence="1">Uridine phosphorylase</fullName>
    </alternativeName>
    <alternativeName>
        <fullName evidence="1">Xanthosine phosphorylase</fullName>
    </alternativeName>
</protein>
<evidence type="ECO:0000313" key="3">
    <source>
        <dbReference type="Proteomes" id="UP000032439"/>
    </source>
</evidence>
<comment type="function">
    <text evidence="1">Catalyzes the phosphorolysis of diverse nucleosides, yielding D-ribose 1-phosphate and the respective free bases. Can use uridine, adenosine, guanosine, cytidine, thymidine, inosine and xanthosine as substrates. Also catalyzes the reverse reactions.</text>
</comment>
<reference evidence="2 3" key="1">
    <citation type="submission" date="2014-11" db="EMBL/GenBank/DDBJ databases">
        <title>Genomics and ecophysiology of heterotrophic nitrogen fixing bacteria isolated from estuarine surface water.</title>
        <authorList>
            <person name="Bentzon-Tilia M."/>
            <person name="Severin I."/>
            <person name="Hansen L.H."/>
            <person name="Riemann L."/>
        </authorList>
    </citation>
    <scope>NUCLEOTIDE SEQUENCE [LARGE SCALE GENOMIC DNA]</scope>
    <source>
        <strain evidence="2 3">BAL361</strain>
    </source>
</reference>
<comment type="catalytic activity">
    <reaction evidence="1">
        <text>cytidine + phosphate = cytosine + alpha-D-ribose 1-phosphate</text>
        <dbReference type="Rhea" id="RHEA:52540"/>
        <dbReference type="ChEBI" id="CHEBI:16040"/>
        <dbReference type="ChEBI" id="CHEBI:17562"/>
        <dbReference type="ChEBI" id="CHEBI:43474"/>
        <dbReference type="ChEBI" id="CHEBI:57720"/>
        <dbReference type="EC" id="2.4.2.2"/>
    </reaction>
</comment>
<dbReference type="InterPro" id="IPR014710">
    <property type="entry name" value="RmlC-like_jellyroll"/>
</dbReference>
<dbReference type="InterPro" id="IPR011051">
    <property type="entry name" value="RmlC_Cupin_sf"/>
</dbReference>
<dbReference type="EC" id="2.4.2.1" evidence="1"/>
<accession>F8H866</accession>
<comment type="catalytic activity">
    <reaction evidence="1">
        <text>adenosine + phosphate = alpha-D-ribose 1-phosphate + adenine</text>
        <dbReference type="Rhea" id="RHEA:27642"/>
        <dbReference type="ChEBI" id="CHEBI:16335"/>
        <dbReference type="ChEBI" id="CHEBI:16708"/>
        <dbReference type="ChEBI" id="CHEBI:43474"/>
        <dbReference type="ChEBI" id="CHEBI:57720"/>
        <dbReference type="EC" id="2.4.2.1"/>
    </reaction>
</comment>
<sequence length="93" mass="10168">MFKVNEYFDGTVKSIAFDMTEGPATIGVMAPGEYEFGTAQLEVMHVVAGSLDVKLPGSDAWETFASGSQFTVPANSKFQLKVKVDTAYLCEYR</sequence>
<dbReference type="HAMAP" id="MF_01537">
    <property type="entry name" value="Nucleos_phosphorylase_PpnP"/>
    <property type="match status" value="1"/>
</dbReference>